<reference evidence="3" key="1">
    <citation type="submission" date="2019-12" db="EMBL/GenBank/DDBJ databases">
        <title>Genome sequencing and annotation of Brassica cretica.</title>
        <authorList>
            <person name="Studholme D.J."/>
            <person name="Sarris P.F."/>
        </authorList>
    </citation>
    <scope>NUCLEOTIDE SEQUENCE</scope>
    <source>
        <strain evidence="3">PFS-001/15</strain>
        <strain evidence="2">PFS-102/07</strain>
        <tissue evidence="3">Leaf</tissue>
    </source>
</reference>
<gene>
    <name evidence="3" type="ORF">F2Q68_00011471</name>
    <name evidence="2" type="ORF">F2Q70_00018265</name>
</gene>
<comment type="caution">
    <text evidence="3">The sequence shown here is derived from an EMBL/GenBank/DDBJ whole genome shotgun (WGS) entry which is preliminary data.</text>
</comment>
<sequence length="55" mass="6042">MGNRQGVVGFLSWVVNASACCFEGMICIPPTRWYTIVSDPEIVSSNTTETGNMDR</sequence>
<protein>
    <submittedName>
        <fullName evidence="3">Uncharacterized protein</fullName>
    </submittedName>
</protein>
<keyword evidence="1" id="KW-0732">Signal</keyword>
<evidence type="ECO:0000256" key="1">
    <source>
        <dbReference type="SAM" id="SignalP"/>
    </source>
</evidence>
<dbReference type="EMBL" id="QGKY02001250">
    <property type="protein sequence ID" value="KAF2560715.1"/>
    <property type="molecule type" value="Genomic_DNA"/>
</dbReference>
<proteinExistence type="predicted"/>
<accession>A0A8S9KVW1</accession>
<organism evidence="3 4">
    <name type="scientific">Brassica cretica</name>
    <name type="common">Mustard</name>
    <dbReference type="NCBI Taxonomy" id="69181"/>
    <lineage>
        <taxon>Eukaryota</taxon>
        <taxon>Viridiplantae</taxon>
        <taxon>Streptophyta</taxon>
        <taxon>Embryophyta</taxon>
        <taxon>Tracheophyta</taxon>
        <taxon>Spermatophyta</taxon>
        <taxon>Magnoliopsida</taxon>
        <taxon>eudicotyledons</taxon>
        <taxon>Gunneridae</taxon>
        <taxon>Pentapetalae</taxon>
        <taxon>rosids</taxon>
        <taxon>malvids</taxon>
        <taxon>Brassicales</taxon>
        <taxon>Brassicaceae</taxon>
        <taxon>Brassiceae</taxon>
        <taxon>Brassica</taxon>
    </lineage>
</organism>
<evidence type="ECO:0000313" key="4">
    <source>
        <dbReference type="Proteomes" id="UP000712281"/>
    </source>
</evidence>
<evidence type="ECO:0000313" key="3">
    <source>
        <dbReference type="EMBL" id="KAF2599244.1"/>
    </source>
</evidence>
<feature type="chain" id="PRO_5042775638" evidence="1">
    <location>
        <begin position="20"/>
        <end position="55"/>
    </location>
</feature>
<feature type="signal peptide" evidence="1">
    <location>
        <begin position="1"/>
        <end position="19"/>
    </location>
</feature>
<name>A0A8S9KVW1_BRACR</name>
<dbReference type="AlphaFoldDB" id="A0A8S9KVW1"/>
<dbReference type="Proteomes" id="UP000712281">
    <property type="component" value="Unassembled WGS sequence"/>
</dbReference>
<dbReference type="EMBL" id="QGKW02000717">
    <property type="protein sequence ID" value="KAF2599244.1"/>
    <property type="molecule type" value="Genomic_DNA"/>
</dbReference>
<evidence type="ECO:0000313" key="2">
    <source>
        <dbReference type="EMBL" id="KAF2560715.1"/>
    </source>
</evidence>